<dbReference type="InterPro" id="IPR043502">
    <property type="entry name" value="DNA/RNA_pol_sf"/>
</dbReference>
<dbReference type="InterPro" id="IPR041577">
    <property type="entry name" value="RT_RNaseH_2"/>
</dbReference>
<dbReference type="PANTHER" id="PTHR34072:SF55">
    <property type="entry name" value="DNA_RNA POLYMERASES SUPERFAMILY PROTEIN"/>
    <property type="match status" value="1"/>
</dbReference>
<dbReference type="PANTHER" id="PTHR34072">
    <property type="entry name" value="ENZYMATIC POLYPROTEIN-RELATED"/>
    <property type="match status" value="1"/>
</dbReference>
<dbReference type="FunFam" id="3.30.70.270:FF:000020">
    <property type="entry name" value="Transposon Tf2-6 polyprotein-like Protein"/>
    <property type="match status" value="1"/>
</dbReference>
<keyword evidence="3" id="KW-1185">Reference proteome</keyword>
<dbReference type="Pfam" id="PF17919">
    <property type="entry name" value="RT_RNaseH_2"/>
    <property type="match status" value="1"/>
</dbReference>
<dbReference type="OrthoDB" id="1909920at2759"/>
<sequence length="160" mass="18602">MLDCLRLTTVKALRGFLGLIRYYRKFVKNYRIISKLLIDQLKKNRFKWVEPTELAFEALKRAMTSTPVLALPDFTKLFVVETDTCDEMTTLLQHKWLSKLLGYDYEISYKKGRENIVANGLSRAMQQDEGSMIALTTSRSAWVHEIEDSYQQDTLVEVVP</sequence>
<proteinExistence type="predicted"/>
<comment type="caution">
    <text evidence="2">The sequence shown here is derived from an EMBL/GenBank/DDBJ whole genome shotgun (WGS) entry which is preliminary data.</text>
</comment>
<dbReference type="EMBL" id="VAHF01000010">
    <property type="protein sequence ID" value="TXG52958.1"/>
    <property type="molecule type" value="Genomic_DNA"/>
</dbReference>
<feature type="domain" description="Reverse transcriptase/retrotransposon-derived protein RNase H-like" evidence="1">
    <location>
        <begin position="48"/>
        <end position="88"/>
    </location>
</feature>
<evidence type="ECO:0000313" key="3">
    <source>
        <dbReference type="Proteomes" id="UP000323000"/>
    </source>
</evidence>
<name>A0A5C7H7F2_9ROSI</name>
<reference evidence="3" key="1">
    <citation type="journal article" date="2019" name="Gigascience">
        <title>De novo genome assembly of the endangered Acer yangbiense, a plant species with extremely small populations endemic to Yunnan Province, China.</title>
        <authorList>
            <person name="Yang J."/>
            <person name="Wariss H.M."/>
            <person name="Tao L."/>
            <person name="Zhang R."/>
            <person name="Yun Q."/>
            <person name="Hollingsworth P."/>
            <person name="Dao Z."/>
            <person name="Luo G."/>
            <person name="Guo H."/>
            <person name="Ma Y."/>
            <person name="Sun W."/>
        </authorList>
    </citation>
    <scope>NUCLEOTIDE SEQUENCE [LARGE SCALE GENOMIC DNA]</scope>
    <source>
        <strain evidence="3">cv. Malutang</strain>
    </source>
</reference>
<dbReference type="SUPFAM" id="SSF56672">
    <property type="entry name" value="DNA/RNA polymerases"/>
    <property type="match status" value="1"/>
</dbReference>
<dbReference type="AlphaFoldDB" id="A0A5C7H7F2"/>
<evidence type="ECO:0000313" key="2">
    <source>
        <dbReference type="EMBL" id="TXG52958.1"/>
    </source>
</evidence>
<evidence type="ECO:0000259" key="1">
    <source>
        <dbReference type="Pfam" id="PF17919"/>
    </source>
</evidence>
<organism evidence="2 3">
    <name type="scientific">Acer yangbiense</name>
    <dbReference type="NCBI Taxonomy" id="1000413"/>
    <lineage>
        <taxon>Eukaryota</taxon>
        <taxon>Viridiplantae</taxon>
        <taxon>Streptophyta</taxon>
        <taxon>Embryophyta</taxon>
        <taxon>Tracheophyta</taxon>
        <taxon>Spermatophyta</taxon>
        <taxon>Magnoliopsida</taxon>
        <taxon>eudicotyledons</taxon>
        <taxon>Gunneridae</taxon>
        <taxon>Pentapetalae</taxon>
        <taxon>rosids</taxon>
        <taxon>malvids</taxon>
        <taxon>Sapindales</taxon>
        <taxon>Sapindaceae</taxon>
        <taxon>Hippocastanoideae</taxon>
        <taxon>Acereae</taxon>
        <taxon>Acer</taxon>
    </lineage>
</organism>
<gene>
    <name evidence="2" type="ORF">EZV62_022127</name>
</gene>
<dbReference type="Proteomes" id="UP000323000">
    <property type="component" value="Chromosome 10"/>
</dbReference>
<dbReference type="InterPro" id="IPR043128">
    <property type="entry name" value="Rev_trsase/Diguanyl_cyclase"/>
</dbReference>
<dbReference type="Gene3D" id="3.30.70.270">
    <property type="match status" value="1"/>
</dbReference>
<protein>
    <recommendedName>
        <fullName evidence="1">Reverse transcriptase/retrotransposon-derived protein RNase H-like domain-containing protein</fullName>
    </recommendedName>
</protein>
<accession>A0A5C7H7F2</accession>